<evidence type="ECO:0000256" key="1">
    <source>
        <dbReference type="SAM" id="Phobius"/>
    </source>
</evidence>
<name>A0A485M6R5_9ZZZZ</name>
<keyword evidence="1" id="KW-1133">Transmembrane helix</keyword>
<sequence>MLTLWIVIGCLFMTGIGIRFTYRALGLTKVEATAVFVLIVLLVGINTAPAREALMRLLY</sequence>
<dbReference type="EMBL" id="CAADRM010000142">
    <property type="protein sequence ID" value="VFU17991.1"/>
    <property type="molecule type" value="Genomic_DNA"/>
</dbReference>
<proteinExistence type="predicted"/>
<organism evidence="2">
    <name type="scientific">anaerobic digester metagenome</name>
    <dbReference type="NCBI Taxonomy" id="1263854"/>
    <lineage>
        <taxon>unclassified sequences</taxon>
        <taxon>metagenomes</taxon>
        <taxon>ecological metagenomes</taxon>
    </lineage>
</organism>
<dbReference type="AlphaFoldDB" id="A0A485M6R5"/>
<keyword evidence="1" id="KW-0472">Membrane</keyword>
<protein>
    <submittedName>
        <fullName evidence="2">Uncharacterized protein</fullName>
    </submittedName>
</protein>
<feature type="transmembrane region" description="Helical" evidence="1">
    <location>
        <begin position="33"/>
        <end position="50"/>
    </location>
</feature>
<keyword evidence="1" id="KW-0812">Transmembrane</keyword>
<accession>A0A485M6R5</accession>
<reference evidence="2" key="1">
    <citation type="submission" date="2019-03" db="EMBL/GenBank/DDBJ databases">
        <authorList>
            <person name="Hao L."/>
        </authorList>
    </citation>
    <scope>NUCLEOTIDE SEQUENCE</scope>
</reference>
<gene>
    <name evidence="2" type="ORF">SCFA_750057</name>
</gene>
<evidence type="ECO:0000313" key="2">
    <source>
        <dbReference type="EMBL" id="VFU17991.1"/>
    </source>
</evidence>